<proteinExistence type="predicted"/>
<comment type="caution">
    <text evidence="1">The sequence shown here is derived from an EMBL/GenBank/DDBJ whole genome shotgun (WGS) entry which is preliminary data.</text>
</comment>
<accession>A0ABV0U6X8</accession>
<evidence type="ECO:0000313" key="1">
    <source>
        <dbReference type="EMBL" id="MEQ2240826.1"/>
    </source>
</evidence>
<name>A0ABV0U6X8_9TELE</name>
<gene>
    <name evidence="1" type="ORF">ILYODFUR_019062</name>
</gene>
<dbReference type="Proteomes" id="UP001482620">
    <property type="component" value="Unassembled WGS sequence"/>
</dbReference>
<sequence>MEAYSWFEIKNLVKNMLSIHVDLKTNMHIFITSDSYYNGLMYLSVLELSKLDKKSHIEIHGTTKSKIVPVSCSQWARGGIHPGQIASLSQCNTGHTLSPEDIFEGPIGHMHA</sequence>
<organism evidence="1 2">
    <name type="scientific">Ilyodon furcidens</name>
    <name type="common">goldbreast splitfin</name>
    <dbReference type="NCBI Taxonomy" id="33524"/>
    <lineage>
        <taxon>Eukaryota</taxon>
        <taxon>Metazoa</taxon>
        <taxon>Chordata</taxon>
        <taxon>Craniata</taxon>
        <taxon>Vertebrata</taxon>
        <taxon>Euteleostomi</taxon>
        <taxon>Actinopterygii</taxon>
        <taxon>Neopterygii</taxon>
        <taxon>Teleostei</taxon>
        <taxon>Neoteleostei</taxon>
        <taxon>Acanthomorphata</taxon>
        <taxon>Ovalentaria</taxon>
        <taxon>Atherinomorphae</taxon>
        <taxon>Cyprinodontiformes</taxon>
        <taxon>Goodeidae</taxon>
        <taxon>Ilyodon</taxon>
    </lineage>
</organism>
<keyword evidence="2" id="KW-1185">Reference proteome</keyword>
<protein>
    <submittedName>
        <fullName evidence="1">Uncharacterized protein</fullName>
    </submittedName>
</protein>
<reference evidence="1 2" key="1">
    <citation type="submission" date="2021-06" db="EMBL/GenBank/DDBJ databases">
        <authorList>
            <person name="Palmer J.M."/>
        </authorList>
    </citation>
    <scope>NUCLEOTIDE SEQUENCE [LARGE SCALE GENOMIC DNA]</scope>
    <source>
        <strain evidence="2">if_2019</strain>
        <tissue evidence="1">Muscle</tissue>
    </source>
</reference>
<evidence type="ECO:0000313" key="2">
    <source>
        <dbReference type="Proteomes" id="UP001482620"/>
    </source>
</evidence>
<dbReference type="EMBL" id="JAHRIQ010059814">
    <property type="protein sequence ID" value="MEQ2240826.1"/>
    <property type="molecule type" value="Genomic_DNA"/>
</dbReference>